<keyword evidence="2" id="KW-1185">Reference proteome</keyword>
<accession>A0ACB7IGG1</accession>
<sequence>MATSETLPTIHKHARSVCCRLMSIGKVIEECMKVIAFWMWLDSQGFQNIITNLSSHDDQFLSFVYDEAVSVLSSLQANSTPSPNAMLNTLTLAQRFLSPSVILSDKEEVLKSITDIYTKICCVLFEDFLKEKGTQLGMRGEEETTQKITEWHGTGHNWKTSYAVSSSTAHAHAHSNLNPSAKEWNPINERLPEEDRCLFLTFSNGYPLTENQIINFFSSKHGPCVERVYVHRPYDPRNESNEPPLFGKIVFKTYSVAAMILNGRNEAKFWVDGKPLWCKRFNPEKKMAGN</sequence>
<evidence type="ECO:0000313" key="2">
    <source>
        <dbReference type="Proteomes" id="UP000091857"/>
    </source>
</evidence>
<proteinExistence type="predicted"/>
<reference evidence="2" key="1">
    <citation type="journal article" date="2016" name="Nat. Biotechnol.">
        <title>Sequencing wild and cultivated cassava and related species reveals extensive interspecific hybridization and genetic diversity.</title>
        <authorList>
            <person name="Bredeson J.V."/>
            <person name="Lyons J.B."/>
            <person name="Prochnik S.E."/>
            <person name="Wu G.A."/>
            <person name="Ha C.M."/>
            <person name="Edsinger-Gonzales E."/>
            <person name="Grimwood J."/>
            <person name="Schmutz J."/>
            <person name="Rabbi I.Y."/>
            <person name="Egesi C."/>
            <person name="Nauluvula P."/>
            <person name="Lebot V."/>
            <person name="Ndunguru J."/>
            <person name="Mkamilo G."/>
            <person name="Bart R.S."/>
            <person name="Setter T.L."/>
            <person name="Gleadow R.M."/>
            <person name="Kulakow P."/>
            <person name="Ferguson M.E."/>
            <person name="Rounsley S."/>
            <person name="Rokhsar D.S."/>
        </authorList>
    </citation>
    <scope>NUCLEOTIDE SEQUENCE [LARGE SCALE GENOMIC DNA]</scope>
    <source>
        <strain evidence="2">cv. AM560-2</strain>
    </source>
</reference>
<evidence type="ECO:0000313" key="1">
    <source>
        <dbReference type="EMBL" id="KAG8664018.1"/>
    </source>
</evidence>
<dbReference type="Proteomes" id="UP000091857">
    <property type="component" value="Chromosome 1"/>
</dbReference>
<comment type="caution">
    <text evidence="1">The sequence shown here is derived from an EMBL/GenBank/DDBJ whole genome shotgun (WGS) entry which is preliminary data.</text>
</comment>
<gene>
    <name evidence="1" type="ORF">MANES_01G271400v8</name>
</gene>
<protein>
    <submittedName>
        <fullName evidence="1">Uncharacterized protein</fullName>
    </submittedName>
</protein>
<name>A0ACB7IGG1_MANES</name>
<dbReference type="EMBL" id="CM004387">
    <property type="protein sequence ID" value="KAG8664018.1"/>
    <property type="molecule type" value="Genomic_DNA"/>
</dbReference>
<organism evidence="1 2">
    <name type="scientific">Manihot esculenta</name>
    <name type="common">Cassava</name>
    <name type="synonym">Jatropha manihot</name>
    <dbReference type="NCBI Taxonomy" id="3983"/>
    <lineage>
        <taxon>Eukaryota</taxon>
        <taxon>Viridiplantae</taxon>
        <taxon>Streptophyta</taxon>
        <taxon>Embryophyta</taxon>
        <taxon>Tracheophyta</taxon>
        <taxon>Spermatophyta</taxon>
        <taxon>Magnoliopsida</taxon>
        <taxon>eudicotyledons</taxon>
        <taxon>Gunneridae</taxon>
        <taxon>Pentapetalae</taxon>
        <taxon>rosids</taxon>
        <taxon>fabids</taxon>
        <taxon>Malpighiales</taxon>
        <taxon>Euphorbiaceae</taxon>
        <taxon>Crotonoideae</taxon>
        <taxon>Manihoteae</taxon>
        <taxon>Manihot</taxon>
    </lineage>
</organism>